<dbReference type="AlphaFoldDB" id="A0A7N0TL77"/>
<dbReference type="PROSITE" id="PS00108">
    <property type="entry name" value="PROTEIN_KINASE_ST"/>
    <property type="match status" value="1"/>
</dbReference>
<evidence type="ECO:0000256" key="7">
    <source>
        <dbReference type="PROSITE-ProRule" id="PRU10141"/>
    </source>
</evidence>
<dbReference type="Pfam" id="PF00069">
    <property type="entry name" value="Pkinase"/>
    <property type="match status" value="1"/>
</dbReference>
<evidence type="ECO:0000256" key="4">
    <source>
        <dbReference type="ARBA" id="ARBA00022741"/>
    </source>
</evidence>
<dbReference type="PROSITE" id="PS50011">
    <property type="entry name" value="PROTEIN_KINASE_DOM"/>
    <property type="match status" value="1"/>
</dbReference>
<keyword evidence="11" id="KW-1185">Reference proteome</keyword>
<feature type="compositionally biased region" description="Basic and acidic residues" evidence="8">
    <location>
        <begin position="575"/>
        <end position="592"/>
    </location>
</feature>
<dbReference type="Proteomes" id="UP000594263">
    <property type="component" value="Unplaced"/>
</dbReference>
<dbReference type="GO" id="GO:0005524">
    <property type="term" value="F:ATP binding"/>
    <property type="evidence" value="ECO:0007669"/>
    <property type="project" value="UniProtKB-UniRule"/>
</dbReference>
<dbReference type="Gene3D" id="3.30.200.20">
    <property type="entry name" value="Phosphorylase Kinase, domain 1"/>
    <property type="match status" value="1"/>
</dbReference>
<dbReference type="InterPro" id="IPR000719">
    <property type="entry name" value="Prot_kinase_dom"/>
</dbReference>
<feature type="region of interest" description="Disordered" evidence="8">
    <location>
        <begin position="39"/>
        <end position="85"/>
    </location>
</feature>
<evidence type="ECO:0000313" key="10">
    <source>
        <dbReference type="EnsemblPlants" id="Kaladp0039s0417.1.v1.1"/>
    </source>
</evidence>
<dbReference type="InterPro" id="IPR011009">
    <property type="entry name" value="Kinase-like_dom_sf"/>
</dbReference>
<evidence type="ECO:0000256" key="1">
    <source>
        <dbReference type="ARBA" id="ARBA00006485"/>
    </source>
</evidence>
<evidence type="ECO:0000313" key="11">
    <source>
        <dbReference type="Proteomes" id="UP000594263"/>
    </source>
</evidence>
<evidence type="ECO:0000256" key="3">
    <source>
        <dbReference type="ARBA" id="ARBA00022679"/>
    </source>
</evidence>
<feature type="binding site" evidence="7">
    <location>
        <position position="156"/>
    </location>
    <ligand>
        <name>ATP</name>
        <dbReference type="ChEBI" id="CHEBI:30616"/>
    </ligand>
</feature>
<feature type="region of interest" description="Disordered" evidence="8">
    <location>
        <begin position="572"/>
        <end position="596"/>
    </location>
</feature>
<dbReference type="InterPro" id="IPR017441">
    <property type="entry name" value="Protein_kinase_ATP_BS"/>
</dbReference>
<dbReference type="GO" id="GO:0032968">
    <property type="term" value="P:positive regulation of transcription elongation by RNA polymerase II"/>
    <property type="evidence" value="ECO:0007669"/>
    <property type="project" value="TreeGrafter"/>
</dbReference>
<dbReference type="Gene3D" id="1.10.510.10">
    <property type="entry name" value="Transferase(Phosphotransferase) domain 1"/>
    <property type="match status" value="1"/>
</dbReference>
<reference evidence="10" key="1">
    <citation type="submission" date="2021-01" db="UniProtKB">
        <authorList>
            <consortium name="EnsemblPlants"/>
        </authorList>
    </citation>
    <scope>IDENTIFICATION</scope>
</reference>
<feature type="region of interest" description="Disordered" evidence="8">
    <location>
        <begin position="1"/>
        <end position="25"/>
    </location>
</feature>
<dbReference type="PANTHER" id="PTHR24056:SF380">
    <property type="entry name" value="PROTEIN KINASE DOMAIN-CONTAINING PROTEIN"/>
    <property type="match status" value="1"/>
</dbReference>
<dbReference type="FunFam" id="1.10.510.10:FF:000043">
    <property type="entry name" value="probable serine/threonine-protein kinase At1g54610"/>
    <property type="match status" value="1"/>
</dbReference>
<dbReference type="PROSITE" id="PS00107">
    <property type="entry name" value="PROTEIN_KINASE_ATP"/>
    <property type="match status" value="1"/>
</dbReference>
<dbReference type="GO" id="GO:0005634">
    <property type="term" value="C:nucleus"/>
    <property type="evidence" value="ECO:0007669"/>
    <property type="project" value="TreeGrafter"/>
</dbReference>
<feature type="compositionally biased region" description="Basic and acidic residues" evidence="8">
    <location>
        <begin position="455"/>
        <end position="465"/>
    </location>
</feature>
<dbReference type="CDD" id="cd07840">
    <property type="entry name" value="STKc_CDK9_like"/>
    <property type="match status" value="1"/>
</dbReference>
<proteinExistence type="inferred from homology"/>
<feature type="region of interest" description="Disordered" evidence="8">
    <location>
        <begin position="417"/>
        <end position="511"/>
    </location>
</feature>
<name>A0A7N0TL77_KALFE</name>
<dbReference type="InterPro" id="IPR008271">
    <property type="entry name" value="Ser/Thr_kinase_AS"/>
</dbReference>
<dbReference type="InterPro" id="IPR050108">
    <property type="entry name" value="CDK"/>
</dbReference>
<evidence type="ECO:0000256" key="6">
    <source>
        <dbReference type="ARBA" id="ARBA00022840"/>
    </source>
</evidence>
<dbReference type="OMA" id="PLACEPT"/>
<evidence type="ECO:0000256" key="5">
    <source>
        <dbReference type="ARBA" id="ARBA00022777"/>
    </source>
</evidence>
<feature type="region of interest" description="Disordered" evidence="8">
    <location>
        <begin position="613"/>
        <end position="649"/>
    </location>
</feature>
<dbReference type="SMART" id="SM00220">
    <property type="entry name" value="S_TKc"/>
    <property type="match status" value="1"/>
</dbReference>
<sequence>MGGACVKGSGTKGSPESPREGLVNRGLLEKRISRANSLKKEEGVVAQDRVDSRDVRSIEKRHGSSKRLIDDRKRRETEESVGAQYGATGSIPKALHWDKDAPRWPSWLLSVAREAVKGWVPRHADTFERIAKIGQGTYSNVYKARDTINGKIVALKRVRFDNQDPESVKFMAREIILLRRLDHPNVIKLEGLIASEKSSSMYLIFEYMEHDLTGLASIPSIKFTEPQVKCYMQQLLSGLDYCHRHGILHRDIKGSNLLIDNNGILKIADFGLASFFDPYRKVQMTSHVVTLWYRPLELILGATQYGVGVDLWSVGCILGELYYGRPIMPGKTEVEQLHKIFKLCGSPSEDLWRKSRLSNAATFKPRERYRRCIAETFKDFPTPAIRLIETLLSLDPAARGTAARALKSEYFSVEPRACDPSDLPNYPPNKERDAKLRQEEARSRRKEAGGGNHMPELENRRHKESQAAAAQNKNTEAVVLNQKQRGNSNPRSGYLAKDHGKEGSDYGLPNRHTRKTMERLESANDAMFQRRDRGFRSGPLGWIKSENKADDPLSLIKADLSMLSGLVAARTTMSTDRRDSPLAKDPNHKERLSGPLNDWSSAIRQDIVRHAQTISAAKYGKPRTRESTNGNRARENSISFSGPLVSPNNVDQVLKEHDHKIQQYARRARLEKSRAP</sequence>
<feature type="compositionally biased region" description="Polar residues" evidence="8">
    <location>
        <begin position="468"/>
        <end position="491"/>
    </location>
</feature>
<organism evidence="10 11">
    <name type="scientific">Kalanchoe fedtschenkoi</name>
    <name type="common">Lavender scallops</name>
    <name type="synonym">South American air plant</name>
    <dbReference type="NCBI Taxonomy" id="63787"/>
    <lineage>
        <taxon>Eukaryota</taxon>
        <taxon>Viridiplantae</taxon>
        <taxon>Streptophyta</taxon>
        <taxon>Embryophyta</taxon>
        <taxon>Tracheophyta</taxon>
        <taxon>Spermatophyta</taxon>
        <taxon>Magnoliopsida</taxon>
        <taxon>eudicotyledons</taxon>
        <taxon>Gunneridae</taxon>
        <taxon>Pentapetalae</taxon>
        <taxon>Saxifragales</taxon>
        <taxon>Crassulaceae</taxon>
        <taxon>Kalanchoe</taxon>
    </lineage>
</organism>
<dbReference type="FunFam" id="3.30.200.20:FF:000021">
    <property type="entry name" value="probable serine/threonine-protein kinase At1g54610"/>
    <property type="match status" value="1"/>
</dbReference>
<dbReference type="PANTHER" id="PTHR24056">
    <property type="entry name" value="CELL DIVISION PROTEIN KINASE"/>
    <property type="match status" value="1"/>
</dbReference>
<keyword evidence="3" id="KW-0808">Transferase</keyword>
<keyword evidence="5" id="KW-0418">Kinase</keyword>
<dbReference type="Gramene" id="Kaladp0039s0417.1.v1.1">
    <property type="protein sequence ID" value="Kaladp0039s0417.1.v1.1"/>
    <property type="gene ID" value="Kaladp0039s0417.v1.1"/>
</dbReference>
<dbReference type="GO" id="GO:0000307">
    <property type="term" value="C:cyclin-dependent protein kinase holoenzyme complex"/>
    <property type="evidence" value="ECO:0007669"/>
    <property type="project" value="TreeGrafter"/>
</dbReference>
<feature type="compositionally biased region" description="Polar residues" evidence="8">
    <location>
        <begin position="627"/>
        <end position="649"/>
    </location>
</feature>
<keyword evidence="4 7" id="KW-0547">Nucleotide-binding</keyword>
<evidence type="ECO:0000256" key="2">
    <source>
        <dbReference type="ARBA" id="ARBA00022527"/>
    </source>
</evidence>
<evidence type="ECO:0000259" key="9">
    <source>
        <dbReference type="PROSITE" id="PS50011"/>
    </source>
</evidence>
<comment type="similarity">
    <text evidence="1">Belongs to the protein kinase superfamily. CMGC Ser/Thr protein kinase family. CDC2/CDKX subfamily.</text>
</comment>
<protein>
    <recommendedName>
        <fullName evidence="9">Protein kinase domain-containing protein</fullName>
    </recommendedName>
</protein>
<keyword evidence="2" id="KW-0723">Serine/threonine-protein kinase</keyword>
<accession>A0A7N0TL77</accession>
<feature type="compositionally biased region" description="Basic and acidic residues" evidence="8">
    <location>
        <begin position="39"/>
        <end position="78"/>
    </location>
</feature>
<dbReference type="SUPFAM" id="SSF56112">
    <property type="entry name" value="Protein kinase-like (PK-like)"/>
    <property type="match status" value="1"/>
</dbReference>
<evidence type="ECO:0000256" key="8">
    <source>
        <dbReference type="SAM" id="MobiDB-lite"/>
    </source>
</evidence>
<dbReference type="EnsemblPlants" id="Kaladp0039s0417.1.v1.1">
    <property type="protein sequence ID" value="Kaladp0039s0417.1.v1.1"/>
    <property type="gene ID" value="Kaladp0039s0417.v1.1"/>
</dbReference>
<dbReference type="GO" id="GO:0008353">
    <property type="term" value="F:RNA polymerase II CTD heptapeptide repeat kinase activity"/>
    <property type="evidence" value="ECO:0007669"/>
    <property type="project" value="TreeGrafter"/>
</dbReference>
<feature type="compositionally biased region" description="Basic and acidic residues" evidence="8">
    <location>
        <begin position="429"/>
        <end position="448"/>
    </location>
</feature>
<feature type="domain" description="Protein kinase" evidence="9">
    <location>
        <begin position="127"/>
        <end position="411"/>
    </location>
</feature>
<keyword evidence="6 7" id="KW-0067">ATP-binding</keyword>